<proteinExistence type="predicted"/>
<name>A0A380CFT2_SPHSI</name>
<dbReference type="Proteomes" id="UP000254893">
    <property type="component" value="Unassembled WGS sequence"/>
</dbReference>
<dbReference type="AlphaFoldDB" id="A0A380CFT2"/>
<evidence type="ECO:0000313" key="2">
    <source>
        <dbReference type="Proteomes" id="UP000254893"/>
    </source>
</evidence>
<reference evidence="1 2" key="1">
    <citation type="submission" date="2018-06" db="EMBL/GenBank/DDBJ databases">
        <authorList>
            <consortium name="Pathogen Informatics"/>
            <person name="Doyle S."/>
        </authorList>
    </citation>
    <scope>NUCLEOTIDE SEQUENCE [LARGE SCALE GENOMIC DNA]</scope>
    <source>
        <strain evidence="1 2">NCTC11388</strain>
    </source>
</reference>
<organism evidence="1 2">
    <name type="scientific">Sphingobacterium spiritivorum</name>
    <name type="common">Flavobacterium spiritivorum</name>
    <dbReference type="NCBI Taxonomy" id="258"/>
    <lineage>
        <taxon>Bacteria</taxon>
        <taxon>Pseudomonadati</taxon>
        <taxon>Bacteroidota</taxon>
        <taxon>Sphingobacteriia</taxon>
        <taxon>Sphingobacteriales</taxon>
        <taxon>Sphingobacteriaceae</taxon>
        <taxon>Sphingobacterium</taxon>
    </lineage>
</organism>
<gene>
    <name evidence="1" type="ORF">NCTC11388_02783</name>
</gene>
<sequence>MIEQTKDNTNISCDVIEFLKEKDAFSQNVHFATCKEKRPSRRKLILVNTLFAIQDEDTQEIDGHLNINIQDSDKIWIEYTSELINLYVDESTIGDFRLEYTTEHLFKVSENLFFKNLKFKFTSL</sequence>
<evidence type="ECO:0000313" key="1">
    <source>
        <dbReference type="EMBL" id="SUJ18459.1"/>
    </source>
</evidence>
<dbReference type="EMBL" id="UGYW01000002">
    <property type="protein sequence ID" value="SUJ18459.1"/>
    <property type="molecule type" value="Genomic_DNA"/>
</dbReference>
<protein>
    <submittedName>
        <fullName evidence="1">Uncharacterized protein</fullName>
    </submittedName>
</protein>
<accession>A0A380CFT2</accession>